<dbReference type="PANTHER" id="PTHR45586">
    <property type="entry name" value="TPR REPEAT-CONTAINING PROTEIN PA4667"/>
    <property type="match status" value="1"/>
</dbReference>
<dbReference type="RefSeq" id="WP_344135176.1">
    <property type="nucleotide sequence ID" value="NZ_BAAALT010000149.1"/>
</dbReference>
<feature type="region of interest" description="Disordered" evidence="4">
    <location>
        <begin position="374"/>
        <end position="401"/>
    </location>
</feature>
<feature type="compositionally biased region" description="Basic and acidic residues" evidence="4">
    <location>
        <begin position="374"/>
        <end position="386"/>
    </location>
</feature>
<sequence>MPADPRLVHARNFAEIGRNADAERLLREVLAARPADAHTLALLSYVLRQLGRYREARRVADEAIAIAPDDPEPHLQRGEALLELGRFRHALDSAREAVRLAPQRPREQLLLARALSDRDQHDEARRVAESAIALDPRHAQGHFVLAGVEWNARRLAEAERAARRGLELSPTNAQGRWLLAMIDAKRWRVRRSVRALTEVAGEQPTERPGYLLWPLEAGAFGLRWWLAPAALLVLIATNVGMPSVLVGARIGGTVIVLAATAMVLRIFAAAGPAPWHALRTVSRWRRRAIVSGLACTGLTVVCLATFAAVAPRWPVVTLAVVAAAGLWPAKLVDYWGRLDDEPEIRAAFGADLRDWVAELRRWWRQTRASLRDAWHDTDTTPRDDQVTRAPGAGVEQHNGPA</sequence>
<evidence type="ECO:0000256" key="4">
    <source>
        <dbReference type="SAM" id="MobiDB-lite"/>
    </source>
</evidence>
<keyword evidence="2 3" id="KW-0802">TPR repeat</keyword>
<evidence type="ECO:0000256" key="1">
    <source>
        <dbReference type="ARBA" id="ARBA00022737"/>
    </source>
</evidence>
<evidence type="ECO:0000256" key="5">
    <source>
        <dbReference type="SAM" id="Phobius"/>
    </source>
</evidence>
<dbReference type="Gene3D" id="1.25.40.10">
    <property type="entry name" value="Tetratricopeptide repeat domain"/>
    <property type="match status" value="1"/>
</dbReference>
<dbReference type="PANTHER" id="PTHR45586:SF1">
    <property type="entry name" value="LIPOPOLYSACCHARIDE ASSEMBLY PROTEIN B"/>
    <property type="match status" value="1"/>
</dbReference>
<dbReference type="SMART" id="SM00028">
    <property type="entry name" value="TPR"/>
    <property type="match status" value="4"/>
</dbReference>
<accession>A0ABP4YHY3</accession>
<dbReference type="PROSITE" id="PS50005">
    <property type="entry name" value="TPR"/>
    <property type="match status" value="2"/>
</dbReference>
<protein>
    <recommendedName>
        <fullName evidence="8">Tetratricopeptide repeat protein</fullName>
    </recommendedName>
</protein>
<keyword evidence="1" id="KW-0677">Repeat</keyword>
<dbReference type="Proteomes" id="UP001500218">
    <property type="component" value="Unassembled WGS sequence"/>
</dbReference>
<dbReference type="SUPFAM" id="SSF48452">
    <property type="entry name" value="TPR-like"/>
    <property type="match status" value="1"/>
</dbReference>
<evidence type="ECO:0008006" key="8">
    <source>
        <dbReference type="Google" id="ProtNLM"/>
    </source>
</evidence>
<keyword evidence="7" id="KW-1185">Reference proteome</keyword>
<keyword evidence="5" id="KW-1133">Transmembrane helix</keyword>
<dbReference type="InterPro" id="IPR011990">
    <property type="entry name" value="TPR-like_helical_dom_sf"/>
</dbReference>
<evidence type="ECO:0000313" key="7">
    <source>
        <dbReference type="Proteomes" id="UP001500218"/>
    </source>
</evidence>
<comment type="caution">
    <text evidence="6">The sequence shown here is derived from an EMBL/GenBank/DDBJ whole genome shotgun (WGS) entry which is preliminary data.</text>
</comment>
<dbReference type="Pfam" id="PF14559">
    <property type="entry name" value="TPR_19"/>
    <property type="match status" value="1"/>
</dbReference>
<evidence type="ECO:0000256" key="3">
    <source>
        <dbReference type="PROSITE-ProRule" id="PRU00339"/>
    </source>
</evidence>
<proteinExistence type="predicted"/>
<feature type="transmembrane region" description="Helical" evidence="5">
    <location>
        <begin position="246"/>
        <end position="267"/>
    </location>
</feature>
<organism evidence="6 7">
    <name type="scientific">Luedemannella flava</name>
    <dbReference type="NCBI Taxonomy" id="349316"/>
    <lineage>
        <taxon>Bacteria</taxon>
        <taxon>Bacillati</taxon>
        <taxon>Actinomycetota</taxon>
        <taxon>Actinomycetes</taxon>
        <taxon>Micromonosporales</taxon>
        <taxon>Micromonosporaceae</taxon>
        <taxon>Luedemannella</taxon>
    </lineage>
</organism>
<dbReference type="EMBL" id="BAAALT010000149">
    <property type="protein sequence ID" value="GAA1817560.1"/>
    <property type="molecule type" value="Genomic_DNA"/>
</dbReference>
<evidence type="ECO:0000313" key="6">
    <source>
        <dbReference type="EMBL" id="GAA1817560.1"/>
    </source>
</evidence>
<dbReference type="InterPro" id="IPR019734">
    <property type="entry name" value="TPR_rpt"/>
</dbReference>
<keyword evidence="5" id="KW-0812">Transmembrane</keyword>
<feature type="transmembrane region" description="Helical" evidence="5">
    <location>
        <begin position="288"/>
        <end position="309"/>
    </location>
</feature>
<feature type="transmembrane region" description="Helical" evidence="5">
    <location>
        <begin position="222"/>
        <end position="240"/>
    </location>
</feature>
<feature type="repeat" description="TPR" evidence="3">
    <location>
        <begin position="71"/>
        <end position="104"/>
    </location>
</feature>
<evidence type="ECO:0000256" key="2">
    <source>
        <dbReference type="ARBA" id="ARBA00022803"/>
    </source>
</evidence>
<name>A0ABP4YHY3_9ACTN</name>
<feature type="repeat" description="TPR" evidence="3">
    <location>
        <begin position="37"/>
        <end position="70"/>
    </location>
</feature>
<gene>
    <name evidence="6" type="ORF">GCM10009682_43000</name>
</gene>
<dbReference type="InterPro" id="IPR051012">
    <property type="entry name" value="CellSynth/LPSAsmb/PSIAsmb"/>
</dbReference>
<keyword evidence="5" id="KW-0472">Membrane</keyword>
<dbReference type="Pfam" id="PF13432">
    <property type="entry name" value="TPR_16"/>
    <property type="match status" value="1"/>
</dbReference>
<reference evidence="7" key="1">
    <citation type="journal article" date="2019" name="Int. J. Syst. Evol. Microbiol.">
        <title>The Global Catalogue of Microorganisms (GCM) 10K type strain sequencing project: providing services to taxonomists for standard genome sequencing and annotation.</title>
        <authorList>
            <consortium name="The Broad Institute Genomics Platform"/>
            <consortium name="The Broad Institute Genome Sequencing Center for Infectious Disease"/>
            <person name="Wu L."/>
            <person name="Ma J."/>
        </authorList>
    </citation>
    <scope>NUCLEOTIDE SEQUENCE [LARGE SCALE GENOMIC DNA]</scope>
    <source>
        <strain evidence="7">JCM 13250</strain>
    </source>
</reference>